<dbReference type="GO" id="GO:0080120">
    <property type="term" value="P:CAAX-box protein maturation"/>
    <property type="evidence" value="ECO:0007669"/>
    <property type="project" value="UniProtKB-ARBA"/>
</dbReference>
<feature type="transmembrane region" description="Helical" evidence="1">
    <location>
        <begin position="6"/>
        <end position="29"/>
    </location>
</feature>
<feature type="transmembrane region" description="Helical" evidence="1">
    <location>
        <begin position="199"/>
        <end position="219"/>
    </location>
</feature>
<gene>
    <name evidence="3" type="ORF">A6D92_01545</name>
</gene>
<dbReference type="GO" id="GO:0004175">
    <property type="term" value="F:endopeptidase activity"/>
    <property type="evidence" value="ECO:0007669"/>
    <property type="project" value="UniProtKB-ARBA"/>
</dbReference>
<dbReference type="Proteomes" id="UP000194267">
    <property type="component" value="Unassembled WGS sequence"/>
</dbReference>
<organism evidence="3 4">
    <name type="scientific">Symbiobacterium thermophilum</name>
    <dbReference type="NCBI Taxonomy" id="2734"/>
    <lineage>
        <taxon>Bacteria</taxon>
        <taxon>Bacillati</taxon>
        <taxon>Bacillota</taxon>
        <taxon>Clostridia</taxon>
        <taxon>Eubacteriales</taxon>
        <taxon>Symbiobacteriaceae</taxon>
        <taxon>Symbiobacterium</taxon>
    </lineage>
</organism>
<dbReference type="EMBL" id="LWLV01000076">
    <property type="protein sequence ID" value="OTA42106.1"/>
    <property type="molecule type" value="Genomic_DNA"/>
</dbReference>
<dbReference type="Pfam" id="PF02517">
    <property type="entry name" value="Rce1-like"/>
    <property type="match status" value="1"/>
</dbReference>
<feature type="transmembrane region" description="Helical" evidence="1">
    <location>
        <begin position="137"/>
        <end position="162"/>
    </location>
</feature>
<dbReference type="AlphaFoldDB" id="A0A1Y2T8K8"/>
<keyword evidence="1" id="KW-0472">Membrane</keyword>
<keyword evidence="1" id="KW-1133">Transmembrane helix</keyword>
<dbReference type="PANTHER" id="PTHR43592">
    <property type="entry name" value="CAAX AMINO TERMINAL PROTEASE"/>
    <property type="match status" value="1"/>
</dbReference>
<feature type="transmembrane region" description="Helical" evidence="1">
    <location>
        <begin position="50"/>
        <end position="71"/>
    </location>
</feature>
<sequence>MPADALAGVALAVQSAIALYLVVGEPILGTRSYRRLLAILDSDPAARLNFYRKIVILEWALVFLVLVTLRLAGEPAAVIGLTSGRLDSEALILVIALAAGIAAPLIIGAFSPGYREALQRQMESVKGLLPGRPDERLWYALVAITAGVCEEILFRGFLIAYFMKVVPGLPVVAALILSGAVFGMAHLYQGWGGVMTTGFLGIMLGVLYLYTGSLVWPIVTHALLDLRVLALPGVKPPASQ</sequence>
<evidence type="ECO:0000259" key="2">
    <source>
        <dbReference type="Pfam" id="PF02517"/>
    </source>
</evidence>
<comment type="caution">
    <text evidence="3">The sequence shown here is derived from an EMBL/GenBank/DDBJ whole genome shotgun (WGS) entry which is preliminary data.</text>
</comment>
<feature type="transmembrane region" description="Helical" evidence="1">
    <location>
        <begin position="91"/>
        <end position="110"/>
    </location>
</feature>
<evidence type="ECO:0000313" key="3">
    <source>
        <dbReference type="EMBL" id="OTA42106.1"/>
    </source>
</evidence>
<evidence type="ECO:0000256" key="1">
    <source>
        <dbReference type="SAM" id="Phobius"/>
    </source>
</evidence>
<dbReference type="InterPro" id="IPR003675">
    <property type="entry name" value="Rce1/LyrA-like_dom"/>
</dbReference>
<feature type="domain" description="CAAX prenyl protease 2/Lysostaphin resistance protein A-like" evidence="2">
    <location>
        <begin position="137"/>
        <end position="226"/>
    </location>
</feature>
<accession>A0A1Y2T8K8</accession>
<keyword evidence="1" id="KW-0812">Transmembrane</keyword>
<proteinExistence type="predicted"/>
<evidence type="ECO:0000313" key="4">
    <source>
        <dbReference type="Proteomes" id="UP000194267"/>
    </source>
</evidence>
<protein>
    <recommendedName>
        <fullName evidence="2">CAAX prenyl protease 2/Lysostaphin resistance protein A-like domain-containing protein</fullName>
    </recommendedName>
</protein>
<dbReference type="RefSeq" id="WP_375221162.1">
    <property type="nucleotide sequence ID" value="NZ_JACSIR010000037.1"/>
</dbReference>
<reference evidence="4" key="1">
    <citation type="submission" date="2016-04" db="EMBL/GenBank/DDBJ databases">
        <authorList>
            <person name="Antunes L.P."/>
            <person name="Martins L.F."/>
            <person name="Pereira R.V."/>
            <person name="Thomas A.M."/>
            <person name="Barbosa D."/>
            <person name="Nascimento L."/>
            <person name="Silva G.M."/>
            <person name="Condomitti G.W."/>
            <person name="Digiampietri L.A."/>
            <person name="Lombardi K.C."/>
            <person name="Ramos P.L."/>
            <person name="Quaggio R.B."/>
            <person name="Oliveira J.C."/>
            <person name="Pascon R.C."/>
            <person name="Cruz J.B."/>
            <person name="Silva A.M."/>
            <person name="Setubal J.C."/>
        </authorList>
    </citation>
    <scope>NUCLEOTIDE SEQUENCE [LARGE SCALE GENOMIC DNA]</scope>
</reference>
<name>A0A1Y2T8K8_SYMTR</name>
<dbReference type="PANTHER" id="PTHR43592:SF15">
    <property type="entry name" value="CAAX AMINO TERMINAL PROTEASE FAMILY PROTEIN"/>
    <property type="match status" value="1"/>
</dbReference>
<feature type="transmembrane region" description="Helical" evidence="1">
    <location>
        <begin position="168"/>
        <end position="187"/>
    </location>
</feature>